<evidence type="ECO:0000256" key="3">
    <source>
        <dbReference type="ARBA" id="ARBA00022801"/>
    </source>
</evidence>
<dbReference type="EMBL" id="AP027742">
    <property type="protein sequence ID" value="BDZ75960.1"/>
    <property type="molecule type" value="Genomic_DNA"/>
</dbReference>
<evidence type="ECO:0000256" key="5">
    <source>
        <dbReference type="ARBA" id="ARBA00022984"/>
    </source>
</evidence>
<keyword evidence="2 10" id="KW-0732">Signal</keyword>
<feature type="region of interest" description="Disordered" evidence="8">
    <location>
        <begin position="29"/>
        <end position="48"/>
    </location>
</feature>
<organism evidence="12 13">
    <name type="scientific">Claveliimonas bilis</name>
    <dbReference type="NCBI Taxonomy" id="3028070"/>
    <lineage>
        <taxon>Bacteria</taxon>
        <taxon>Bacillati</taxon>
        <taxon>Bacillota</taxon>
        <taxon>Clostridia</taxon>
        <taxon>Lachnospirales</taxon>
        <taxon>Lachnospiraceae</taxon>
        <taxon>Claveliimonas</taxon>
    </lineage>
</organism>
<evidence type="ECO:0000256" key="8">
    <source>
        <dbReference type="SAM" id="MobiDB-lite"/>
    </source>
</evidence>
<keyword evidence="4" id="KW-0133">Cell shape</keyword>
<evidence type="ECO:0000256" key="9">
    <source>
        <dbReference type="SAM" id="Phobius"/>
    </source>
</evidence>
<keyword evidence="3" id="KW-0378">Hydrolase</keyword>
<dbReference type="PRINTS" id="PR00725">
    <property type="entry name" value="DADACBPTASE1"/>
</dbReference>
<dbReference type="Pfam" id="PF00768">
    <property type="entry name" value="Peptidase_S11"/>
    <property type="match status" value="1"/>
</dbReference>
<evidence type="ECO:0000256" key="7">
    <source>
        <dbReference type="RuleBase" id="RU004016"/>
    </source>
</evidence>
<dbReference type="InterPro" id="IPR018044">
    <property type="entry name" value="Peptidase_S11"/>
</dbReference>
<feature type="chain" id="PRO_5046965570" description="Peptidase S11 D-alanyl-D-alanine carboxypeptidase A N-terminal domain-containing protein" evidence="10">
    <location>
        <begin position="28"/>
        <end position="459"/>
    </location>
</feature>
<keyword evidence="13" id="KW-1185">Reference proteome</keyword>
<accession>A0ABM9SEL5</accession>
<evidence type="ECO:0000313" key="13">
    <source>
        <dbReference type="Proteomes" id="UP001305815"/>
    </source>
</evidence>
<dbReference type="InterPro" id="IPR012338">
    <property type="entry name" value="Beta-lactam/transpept-like"/>
</dbReference>
<reference evidence="13" key="1">
    <citation type="journal article" date="2023" name="Int. J. Syst. Evol. Microbiol.">
        <title>Claveliimonas bilis gen. nov., sp. nov., deoxycholic acid-producing bacteria isolated from human faeces, and reclassification of Sellimonas monacensis Zenner et al. 2021 as Claveliimonas monacensis comb. nov.</title>
        <authorList>
            <person name="Hisatomi A."/>
            <person name="Kastawa N.W.E.P.G."/>
            <person name="Song I."/>
            <person name="Ohkuma M."/>
            <person name="Fukiya S."/>
            <person name="Sakamoto M."/>
        </authorList>
    </citation>
    <scope>NUCLEOTIDE SEQUENCE [LARGE SCALE GENOMIC DNA]</scope>
    <source>
        <strain evidence="13">12BBH14</strain>
    </source>
</reference>
<dbReference type="PANTHER" id="PTHR21581">
    <property type="entry name" value="D-ALANYL-D-ALANINE CARBOXYPEPTIDASE"/>
    <property type="match status" value="1"/>
</dbReference>
<comment type="similarity">
    <text evidence="1 7">Belongs to the peptidase S11 family.</text>
</comment>
<dbReference type="InterPro" id="IPR001967">
    <property type="entry name" value="Peptidase_S11_N"/>
</dbReference>
<sequence>MKKYIRAAAAALIAVNIFTAAAPKLYAAPESDSTDTVQQEGAVDGTQEEIDPYQKELENTYKEKVQTNELDGWVKGPGIYGDAGIVMDAETGAVLYGKNIDKKEYPASITKILTALLALEYAEMTDEVQITAESLTCLGSGYASIGMKEGNVITMEQALYAMLLASSNEVAYAVAETVAKGQGEDYQWFLDQMNQKARDLGGSNSNFVNANGVQDEQHYTCAKDMALIACELFEYPEFLQICQTASYTIPASSTTEEHIFQQKHEMLLEGNSEYYNYAVAGKTGYTTEANNTLVTLADNGEMKLVCVTLKTYPGHVYSDTKALLEYGFNNFKKVKISGQNDSEKITSIPDDACVTLPENVKFSDLDSEISRMKNGEEGLLSYTYQDNPVGEAVVKLSGDKAFKDISGEEKIEESKMPVWQLLLICFLIIIVLLAVWLVIAAQRRSRRRRRRRRRNRRGR</sequence>
<dbReference type="SUPFAM" id="SSF56601">
    <property type="entry name" value="beta-lactamase/transpeptidase-like"/>
    <property type="match status" value="1"/>
</dbReference>
<keyword evidence="9" id="KW-0812">Transmembrane</keyword>
<evidence type="ECO:0000259" key="11">
    <source>
        <dbReference type="Pfam" id="PF00768"/>
    </source>
</evidence>
<feature type="transmembrane region" description="Helical" evidence="9">
    <location>
        <begin position="418"/>
        <end position="441"/>
    </location>
</feature>
<protein>
    <recommendedName>
        <fullName evidence="11">Peptidase S11 D-alanyl-D-alanine carboxypeptidase A N-terminal domain-containing protein</fullName>
    </recommendedName>
</protein>
<keyword evidence="9" id="KW-0472">Membrane</keyword>
<evidence type="ECO:0000256" key="1">
    <source>
        <dbReference type="ARBA" id="ARBA00007164"/>
    </source>
</evidence>
<dbReference type="RefSeq" id="WP_316265992.1">
    <property type="nucleotide sequence ID" value="NZ_AP027742.1"/>
</dbReference>
<dbReference type="PANTHER" id="PTHR21581:SF6">
    <property type="entry name" value="TRAFFICKING PROTEIN PARTICLE COMPLEX SUBUNIT 12"/>
    <property type="match status" value="1"/>
</dbReference>
<name>A0ABM9SEL5_9FIRM</name>
<keyword evidence="9" id="KW-1133">Transmembrane helix</keyword>
<keyword evidence="6" id="KW-0961">Cell wall biogenesis/degradation</keyword>
<proteinExistence type="inferred from homology"/>
<evidence type="ECO:0000256" key="10">
    <source>
        <dbReference type="SAM" id="SignalP"/>
    </source>
</evidence>
<evidence type="ECO:0000313" key="12">
    <source>
        <dbReference type="EMBL" id="BDZ75960.1"/>
    </source>
</evidence>
<feature type="domain" description="Peptidase S11 D-alanyl-D-alanine carboxypeptidase A N-terminal" evidence="11">
    <location>
        <begin position="78"/>
        <end position="310"/>
    </location>
</feature>
<evidence type="ECO:0000256" key="2">
    <source>
        <dbReference type="ARBA" id="ARBA00022729"/>
    </source>
</evidence>
<feature type="signal peptide" evidence="10">
    <location>
        <begin position="1"/>
        <end position="27"/>
    </location>
</feature>
<keyword evidence="5" id="KW-0573">Peptidoglycan synthesis</keyword>
<evidence type="ECO:0000256" key="6">
    <source>
        <dbReference type="ARBA" id="ARBA00023316"/>
    </source>
</evidence>
<evidence type="ECO:0000256" key="4">
    <source>
        <dbReference type="ARBA" id="ARBA00022960"/>
    </source>
</evidence>
<gene>
    <name evidence="12" type="ORF">Lac1_01430</name>
</gene>
<dbReference type="Proteomes" id="UP001305815">
    <property type="component" value="Chromosome"/>
</dbReference>
<dbReference type="Gene3D" id="3.40.710.10">
    <property type="entry name" value="DD-peptidase/beta-lactamase superfamily"/>
    <property type="match status" value="1"/>
</dbReference>